<reference evidence="8 9" key="1">
    <citation type="submission" date="2014-04" db="EMBL/GenBank/DDBJ databases">
        <title>Evolutionary Origins and Diversification of the Mycorrhizal Mutualists.</title>
        <authorList>
            <consortium name="DOE Joint Genome Institute"/>
            <consortium name="Mycorrhizal Genomics Consortium"/>
            <person name="Kohler A."/>
            <person name="Kuo A."/>
            <person name="Nagy L.G."/>
            <person name="Floudas D."/>
            <person name="Copeland A."/>
            <person name="Barry K.W."/>
            <person name="Cichocki N."/>
            <person name="Veneault-Fourrey C."/>
            <person name="LaButti K."/>
            <person name="Lindquist E.A."/>
            <person name="Lipzen A."/>
            <person name="Lundell T."/>
            <person name="Morin E."/>
            <person name="Murat C."/>
            <person name="Riley R."/>
            <person name="Ohm R."/>
            <person name="Sun H."/>
            <person name="Tunlid A."/>
            <person name="Henrissat B."/>
            <person name="Grigoriev I.V."/>
            <person name="Hibbett D.S."/>
            <person name="Martin F."/>
        </authorList>
    </citation>
    <scope>NUCLEOTIDE SEQUENCE [LARGE SCALE GENOMIC DNA]</scope>
    <source>
        <strain evidence="8 9">Koide BX008</strain>
    </source>
</reference>
<dbReference type="STRING" id="946122.A0A0C2XL70"/>
<evidence type="ECO:0000259" key="7">
    <source>
        <dbReference type="PROSITE" id="PS50115"/>
    </source>
</evidence>
<feature type="region of interest" description="Disordered" evidence="6">
    <location>
        <begin position="137"/>
        <end position="225"/>
    </location>
</feature>
<dbReference type="GO" id="GO:0008270">
    <property type="term" value="F:zinc ion binding"/>
    <property type="evidence" value="ECO:0007669"/>
    <property type="project" value="UniProtKB-KW"/>
</dbReference>
<dbReference type="GO" id="GO:0005096">
    <property type="term" value="F:GTPase activator activity"/>
    <property type="evidence" value="ECO:0007669"/>
    <property type="project" value="UniProtKB-KW"/>
</dbReference>
<dbReference type="Pfam" id="PF01412">
    <property type="entry name" value="ArfGap"/>
    <property type="match status" value="1"/>
</dbReference>
<keyword evidence="3 5" id="KW-0863">Zinc-finger</keyword>
<dbReference type="SUPFAM" id="SSF57863">
    <property type="entry name" value="ArfGap/RecO-like zinc finger"/>
    <property type="match status" value="1"/>
</dbReference>
<evidence type="ECO:0000256" key="3">
    <source>
        <dbReference type="ARBA" id="ARBA00022771"/>
    </source>
</evidence>
<dbReference type="FunCoup" id="A0A0C2XL70">
    <property type="interactions" value="324"/>
</dbReference>
<gene>
    <name evidence="8" type="ORF">M378DRAFT_156370</name>
</gene>
<dbReference type="GO" id="GO:0032012">
    <property type="term" value="P:regulation of ARF protein signal transduction"/>
    <property type="evidence" value="ECO:0007669"/>
    <property type="project" value="TreeGrafter"/>
</dbReference>
<accession>A0A0C2XL70</accession>
<dbReference type="InterPro" id="IPR001164">
    <property type="entry name" value="ArfGAP_dom"/>
</dbReference>
<feature type="compositionally biased region" description="Low complexity" evidence="6">
    <location>
        <begin position="382"/>
        <end position="396"/>
    </location>
</feature>
<dbReference type="InterPro" id="IPR037278">
    <property type="entry name" value="ARFGAP/RecO"/>
</dbReference>
<name>A0A0C2XL70_AMAMK</name>
<evidence type="ECO:0000256" key="4">
    <source>
        <dbReference type="ARBA" id="ARBA00022833"/>
    </source>
</evidence>
<dbReference type="PROSITE" id="PS50115">
    <property type="entry name" value="ARFGAP"/>
    <property type="match status" value="1"/>
</dbReference>
<dbReference type="EMBL" id="KN818224">
    <property type="protein sequence ID" value="KIL70276.1"/>
    <property type="molecule type" value="Genomic_DNA"/>
</dbReference>
<keyword evidence="1" id="KW-0343">GTPase activation</keyword>
<evidence type="ECO:0000256" key="6">
    <source>
        <dbReference type="SAM" id="MobiDB-lite"/>
    </source>
</evidence>
<evidence type="ECO:0000256" key="2">
    <source>
        <dbReference type="ARBA" id="ARBA00022723"/>
    </source>
</evidence>
<evidence type="ECO:0000313" key="9">
    <source>
        <dbReference type="Proteomes" id="UP000054549"/>
    </source>
</evidence>
<dbReference type="GO" id="GO:0000139">
    <property type="term" value="C:Golgi membrane"/>
    <property type="evidence" value="ECO:0007669"/>
    <property type="project" value="TreeGrafter"/>
</dbReference>
<dbReference type="PANTHER" id="PTHR46395">
    <property type="entry name" value="ADP-RIBOSYLATION FACTOR GTPASE-ACTIVATING PROTEIN 1"/>
    <property type="match status" value="1"/>
</dbReference>
<dbReference type="GO" id="GO:0030100">
    <property type="term" value="P:regulation of endocytosis"/>
    <property type="evidence" value="ECO:0007669"/>
    <property type="project" value="TreeGrafter"/>
</dbReference>
<dbReference type="CDD" id="cd08830">
    <property type="entry name" value="ArfGap_ArfGap1"/>
    <property type="match status" value="1"/>
</dbReference>
<dbReference type="SMART" id="SM00105">
    <property type="entry name" value="ArfGap"/>
    <property type="match status" value="1"/>
</dbReference>
<evidence type="ECO:0000256" key="5">
    <source>
        <dbReference type="PROSITE-ProRule" id="PRU00288"/>
    </source>
</evidence>
<organism evidence="8 9">
    <name type="scientific">Amanita muscaria (strain Koide BX008)</name>
    <dbReference type="NCBI Taxonomy" id="946122"/>
    <lineage>
        <taxon>Eukaryota</taxon>
        <taxon>Fungi</taxon>
        <taxon>Dikarya</taxon>
        <taxon>Basidiomycota</taxon>
        <taxon>Agaricomycotina</taxon>
        <taxon>Agaricomycetes</taxon>
        <taxon>Agaricomycetidae</taxon>
        <taxon>Agaricales</taxon>
        <taxon>Pluteineae</taxon>
        <taxon>Amanitaceae</taxon>
        <taxon>Amanita</taxon>
    </lineage>
</organism>
<protein>
    <recommendedName>
        <fullName evidence="7">Arf-GAP domain-containing protein</fullName>
    </recommendedName>
</protein>
<keyword evidence="4" id="KW-0862">Zinc</keyword>
<dbReference type="PANTHER" id="PTHR46395:SF1">
    <property type="entry name" value="ADP-RIBOSYLATION FACTOR GTPASE-ACTIVATING PROTEIN 1"/>
    <property type="match status" value="1"/>
</dbReference>
<proteinExistence type="predicted"/>
<keyword evidence="2" id="KW-0479">Metal-binding</keyword>
<dbReference type="OrthoDB" id="983479at2759"/>
<keyword evidence="9" id="KW-1185">Reference proteome</keyword>
<feature type="compositionally biased region" description="Basic and acidic residues" evidence="6">
    <location>
        <begin position="397"/>
        <end position="408"/>
    </location>
</feature>
<dbReference type="HOGENOM" id="CLU_044516_2_2_1"/>
<sequence>MANQAAAKKTLQELIKKEGLKNKVCNDCSNPNPQWASLSFAIFLCLQCAGLHRGFGVHVSFVRSVSMDTWQDEQIKRMQLGGNALFQEFMQSYTPVEQGGYKDGMSAYDKYHCWAATQYREKLDALLAGKDWAPSPPLASEPIHSRSGSPAPTQGLRKSRASTRNVPSRSGSPAIGGSSHTTPDPSDDHKGRNETFFASLGRENASRPADLPPSQGGRYTGFGNTSAPNQHPSFALSSVNAPSMNDFQENPRAALSKGWSLFSAAVLGASRVVSENVIQPGMEKVTDPNFQATMRGYMTEAQKKAAVVGSAANDWSRSQLGVDVAESVGGVVDTVKDKLGAGPQRAGYDALPIRYDGEASGLYHDDEEDFVGEYHEGRTAVPTSASTSTPTTPSTRKSSDWDGDWKDF</sequence>
<evidence type="ECO:0000313" key="8">
    <source>
        <dbReference type="EMBL" id="KIL70276.1"/>
    </source>
</evidence>
<feature type="domain" description="Arf-GAP" evidence="7">
    <location>
        <begin position="8"/>
        <end position="132"/>
    </location>
</feature>
<dbReference type="PRINTS" id="PR00405">
    <property type="entry name" value="REVINTRACTNG"/>
</dbReference>
<dbReference type="InParanoid" id="A0A0C2XL70"/>
<dbReference type="Proteomes" id="UP000054549">
    <property type="component" value="Unassembled WGS sequence"/>
</dbReference>
<dbReference type="InterPro" id="IPR038508">
    <property type="entry name" value="ArfGAP_dom_sf"/>
</dbReference>
<feature type="compositionally biased region" description="Polar residues" evidence="6">
    <location>
        <begin position="162"/>
        <end position="171"/>
    </location>
</feature>
<dbReference type="Gene3D" id="1.10.220.150">
    <property type="entry name" value="Arf GTPase activating protein"/>
    <property type="match status" value="1"/>
</dbReference>
<feature type="region of interest" description="Disordered" evidence="6">
    <location>
        <begin position="376"/>
        <end position="408"/>
    </location>
</feature>
<evidence type="ECO:0000256" key="1">
    <source>
        <dbReference type="ARBA" id="ARBA00022468"/>
    </source>
</evidence>
<dbReference type="AlphaFoldDB" id="A0A0C2XL70"/>